<protein>
    <submittedName>
        <fullName evidence="3">ComF family protein</fullName>
    </submittedName>
</protein>
<dbReference type="Pfam" id="PF00156">
    <property type="entry name" value="Pribosyltran"/>
    <property type="match status" value="1"/>
</dbReference>
<accession>A0A372LDA0</accession>
<dbReference type="Proteomes" id="UP000262939">
    <property type="component" value="Unassembled WGS sequence"/>
</dbReference>
<keyword evidence="4" id="KW-1185">Reference proteome</keyword>
<proteinExistence type="inferred from homology"/>
<dbReference type="PANTHER" id="PTHR47505">
    <property type="entry name" value="DNA UTILIZATION PROTEIN YHGH"/>
    <property type="match status" value="1"/>
</dbReference>
<dbReference type="OrthoDB" id="9779910at2"/>
<evidence type="ECO:0000313" key="3">
    <source>
        <dbReference type="EMBL" id="RFU63954.1"/>
    </source>
</evidence>
<name>A0A372LDA0_9BACI</name>
<evidence type="ECO:0000259" key="2">
    <source>
        <dbReference type="Pfam" id="PF00156"/>
    </source>
</evidence>
<comment type="similarity">
    <text evidence="1">Belongs to the ComF/GntX family.</text>
</comment>
<dbReference type="Gene3D" id="3.40.50.2020">
    <property type="match status" value="1"/>
</dbReference>
<reference evidence="3 4" key="1">
    <citation type="submission" date="2018-08" db="EMBL/GenBank/DDBJ databases">
        <title>Bacillus chawlae sp. nov., Bacillus glennii sp. nov., and Bacillus saganii sp. nov. Isolated from the Vehicle Assembly Building at Kennedy Space Center where the Viking Spacecraft were Assembled.</title>
        <authorList>
            <person name="Seuylemezian A."/>
            <person name="Vaishampayan P."/>
        </authorList>
    </citation>
    <scope>NUCLEOTIDE SEQUENCE [LARGE SCALE GENOMIC DNA]</scope>
    <source>
        <strain evidence="3 4">V44-8</strain>
    </source>
</reference>
<feature type="domain" description="Phosphoribosyltransferase" evidence="2">
    <location>
        <begin position="165"/>
        <end position="232"/>
    </location>
</feature>
<sequence>MFKIKKCLICNEEVESVFSWKDIWVSSDNEKICSDCRGKLAFLSGERCKMCSRELEEKYQQDGLCLDCVRWENDSEWRGFLSANISLFHYNDFLKETIAKFKYRGDYALAEAFASFVAEKIEHMSHDIIVPIPLSNERMAERGFNQAKALAETAGLKTYDALLRTHTEKQSKKSREERIRLAQVFKVTGPDTIKGKKILLIDDIYTTGSTLRHAAKILKQSGAEEIYSLTLAR</sequence>
<dbReference type="SUPFAM" id="SSF53271">
    <property type="entry name" value="PRTase-like"/>
    <property type="match status" value="1"/>
</dbReference>
<organism evidence="3 4">
    <name type="scientific">Peribacillus glennii</name>
    <dbReference type="NCBI Taxonomy" id="2303991"/>
    <lineage>
        <taxon>Bacteria</taxon>
        <taxon>Bacillati</taxon>
        <taxon>Bacillota</taxon>
        <taxon>Bacilli</taxon>
        <taxon>Bacillales</taxon>
        <taxon>Bacillaceae</taxon>
        <taxon>Peribacillus</taxon>
    </lineage>
</organism>
<gene>
    <name evidence="3" type="ORF">D0466_10930</name>
</gene>
<evidence type="ECO:0000256" key="1">
    <source>
        <dbReference type="ARBA" id="ARBA00008007"/>
    </source>
</evidence>
<comment type="caution">
    <text evidence="3">The sequence shown here is derived from an EMBL/GenBank/DDBJ whole genome shotgun (WGS) entry which is preliminary data.</text>
</comment>
<dbReference type="EMBL" id="QVTD01000005">
    <property type="protein sequence ID" value="RFU63954.1"/>
    <property type="molecule type" value="Genomic_DNA"/>
</dbReference>
<dbReference type="PANTHER" id="PTHR47505:SF1">
    <property type="entry name" value="DNA UTILIZATION PROTEIN YHGH"/>
    <property type="match status" value="1"/>
</dbReference>
<dbReference type="InterPro" id="IPR029057">
    <property type="entry name" value="PRTase-like"/>
</dbReference>
<dbReference type="CDD" id="cd06223">
    <property type="entry name" value="PRTases_typeI"/>
    <property type="match status" value="1"/>
</dbReference>
<dbReference type="InterPro" id="IPR051910">
    <property type="entry name" value="ComF/GntX_DNA_util-trans"/>
</dbReference>
<dbReference type="AlphaFoldDB" id="A0A372LDA0"/>
<evidence type="ECO:0000313" key="4">
    <source>
        <dbReference type="Proteomes" id="UP000262939"/>
    </source>
</evidence>
<dbReference type="InterPro" id="IPR000836">
    <property type="entry name" value="PRTase_dom"/>
</dbReference>